<feature type="transmembrane region" description="Helical" evidence="1">
    <location>
        <begin position="30"/>
        <end position="52"/>
    </location>
</feature>
<proteinExistence type="predicted"/>
<dbReference type="InterPro" id="IPR035919">
    <property type="entry name" value="EAL_sf"/>
</dbReference>
<evidence type="ECO:0000259" key="2">
    <source>
        <dbReference type="PROSITE" id="PS50112"/>
    </source>
</evidence>
<feature type="transmembrane region" description="Helical" evidence="1">
    <location>
        <begin position="91"/>
        <end position="109"/>
    </location>
</feature>
<keyword evidence="1" id="KW-1133">Transmembrane helix</keyword>
<protein>
    <submittedName>
        <fullName evidence="6">GGDEF domain-containing protein</fullName>
    </submittedName>
</protein>
<dbReference type="PROSITE" id="PS50883">
    <property type="entry name" value="EAL"/>
    <property type="match status" value="1"/>
</dbReference>
<accession>A0A2U8DQW7</accession>
<dbReference type="Pfam" id="PF00990">
    <property type="entry name" value="GGDEF"/>
    <property type="match status" value="1"/>
</dbReference>
<dbReference type="RefSeq" id="WP_032079265.1">
    <property type="nucleotide sequence ID" value="NZ_CP020953.1"/>
</dbReference>
<sequence length="916" mass="104768">MYEVLFDVSFIISIILLVFLYRVRNVNIAALLIKCTILVSFWILMEILSYYIRINEIAILFQKAKLISVILASPLYLLIIKEYVSKNQKNIYYSLLVFIVPILSLLSLISNKIPYKFISNARVSYTKGIPILSFSPNIGFYIHTIYSYSSILIGCYVLIMIAIKSPKLYRRQSALIFIGTLISISMNFLFISSRFESFFMDTTSICILLTLIILYWGAFHMPKSIVVPIARDLLVENIKDFIIVVDSSNKIVDINPAAIEFITFFKHKSKKINNKQEINFIGIKIHELLDFLPDIKRVDASNDPKNESTICLNFDNKTFYFTMYKSPILDTNKSQIGRLFMFHDVTNIQEYTNSLKRLNEKLSISDRIISTTMEGVLITDSSGNIIKVNNSFEKISGYKEDELIGKNPRILKSGHHNKSFYLDMWNDLLTNGYWKGEIWNKKKNGELYPKWMSITCLKKQGGMIENYIAISTDISKIKKTEDKLQNLAYYDLLTGIPNRTLFYERLESALTRATNNKKAVALLFMDLDGFKVINDSLGHAAGDLLLKEVATRIESSISKSDTVSRLGGDEFTVILENVNNHEDVKIVAESIIEKILLPYNLLGREITLGVSIGIALAPYDESTVEGLVRKADAAMYDSKESGKGKYSFSSDEIERKNHEILEMQIKLNKALDNDEFNLYLQPQIIFVENKFKIIGAEALIRWKTIDGKIFTPDKFIPVSETNRMIIPIGNWILEEIFRIDKILKNNGLNIKLSINISSKQFENGNLVSKIKKLFKENNSKNINLIIEITESFLLQDTESAIQSLLEIKKLGIEISIDDFGTGFSSLSYLSRLPVDYLKIDKSFIDDILSTNHKNLTSNIISMAKTLNLKTVAEGVETKDQINKLLEEGCDELQGYYFSKPLIIDDFIKYAKQFYYD</sequence>
<dbReference type="SUPFAM" id="SSF141868">
    <property type="entry name" value="EAL domain-like"/>
    <property type="match status" value="1"/>
</dbReference>
<dbReference type="Pfam" id="PF16927">
    <property type="entry name" value="HisKA_7TM"/>
    <property type="match status" value="1"/>
</dbReference>
<dbReference type="SMART" id="SM00267">
    <property type="entry name" value="GGDEF"/>
    <property type="match status" value="1"/>
</dbReference>
<dbReference type="EMBL" id="CP020953">
    <property type="protein sequence ID" value="AWI04845.1"/>
    <property type="molecule type" value="Genomic_DNA"/>
</dbReference>
<dbReference type="InterPro" id="IPR001633">
    <property type="entry name" value="EAL_dom"/>
</dbReference>
<dbReference type="Pfam" id="PF00563">
    <property type="entry name" value="EAL"/>
    <property type="match status" value="1"/>
</dbReference>
<dbReference type="PROSITE" id="PS50113">
    <property type="entry name" value="PAC"/>
    <property type="match status" value="1"/>
</dbReference>
<evidence type="ECO:0000313" key="7">
    <source>
        <dbReference type="Proteomes" id="UP000244910"/>
    </source>
</evidence>
<feature type="transmembrane region" description="Helical" evidence="1">
    <location>
        <begin position="6"/>
        <end position="23"/>
    </location>
</feature>
<keyword evidence="1" id="KW-0812">Transmembrane</keyword>
<dbReference type="GO" id="GO:0006355">
    <property type="term" value="P:regulation of DNA-templated transcription"/>
    <property type="evidence" value="ECO:0007669"/>
    <property type="project" value="InterPro"/>
</dbReference>
<dbReference type="Gene3D" id="3.30.70.270">
    <property type="match status" value="1"/>
</dbReference>
<feature type="domain" description="EAL" evidence="4">
    <location>
        <begin position="660"/>
        <end position="914"/>
    </location>
</feature>
<dbReference type="InterPro" id="IPR043128">
    <property type="entry name" value="Rev_trsase/Diguanyl_cyclase"/>
</dbReference>
<feature type="domain" description="PAC" evidence="3">
    <location>
        <begin position="434"/>
        <end position="486"/>
    </location>
</feature>
<evidence type="ECO:0000259" key="4">
    <source>
        <dbReference type="PROSITE" id="PS50883"/>
    </source>
</evidence>
<evidence type="ECO:0000313" key="6">
    <source>
        <dbReference type="EMBL" id="AWI04845.1"/>
    </source>
</evidence>
<dbReference type="InterPro" id="IPR029787">
    <property type="entry name" value="Nucleotide_cyclase"/>
</dbReference>
<dbReference type="SMART" id="SM00091">
    <property type="entry name" value="PAS"/>
    <property type="match status" value="2"/>
</dbReference>
<dbReference type="PANTHER" id="PTHR44757:SF2">
    <property type="entry name" value="BIOFILM ARCHITECTURE MAINTENANCE PROTEIN MBAA"/>
    <property type="match status" value="1"/>
</dbReference>
<dbReference type="Gene3D" id="3.30.450.20">
    <property type="entry name" value="PAS domain"/>
    <property type="match status" value="2"/>
</dbReference>
<feature type="transmembrane region" description="Helical" evidence="1">
    <location>
        <begin position="58"/>
        <end position="79"/>
    </location>
</feature>
<dbReference type="CDD" id="cd00130">
    <property type="entry name" value="PAS"/>
    <property type="match status" value="1"/>
</dbReference>
<dbReference type="KEGG" id="cdrk:B9W14_10175"/>
<evidence type="ECO:0000259" key="5">
    <source>
        <dbReference type="PROSITE" id="PS50887"/>
    </source>
</evidence>
<dbReference type="Proteomes" id="UP000244910">
    <property type="component" value="Chromosome"/>
</dbReference>
<dbReference type="PANTHER" id="PTHR44757">
    <property type="entry name" value="DIGUANYLATE CYCLASE DGCP"/>
    <property type="match status" value="1"/>
</dbReference>
<dbReference type="PROSITE" id="PS50112">
    <property type="entry name" value="PAS"/>
    <property type="match status" value="1"/>
</dbReference>
<feature type="transmembrane region" description="Helical" evidence="1">
    <location>
        <begin position="174"/>
        <end position="192"/>
    </location>
</feature>
<dbReference type="InterPro" id="IPR000160">
    <property type="entry name" value="GGDEF_dom"/>
</dbReference>
<dbReference type="InterPro" id="IPR000014">
    <property type="entry name" value="PAS"/>
</dbReference>
<organism evidence="6 7">
    <name type="scientific">Clostridium drakei</name>
    <dbReference type="NCBI Taxonomy" id="332101"/>
    <lineage>
        <taxon>Bacteria</taxon>
        <taxon>Bacillati</taxon>
        <taxon>Bacillota</taxon>
        <taxon>Clostridia</taxon>
        <taxon>Eubacteriales</taxon>
        <taxon>Clostridiaceae</taxon>
        <taxon>Clostridium</taxon>
    </lineage>
</organism>
<gene>
    <name evidence="6" type="ORF">B9W14_10175</name>
</gene>
<keyword evidence="7" id="KW-1185">Reference proteome</keyword>
<dbReference type="SMART" id="SM00052">
    <property type="entry name" value="EAL"/>
    <property type="match status" value="1"/>
</dbReference>
<dbReference type="InterPro" id="IPR013767">
    <property type="entry name" value="PAS_fold"/>
</dbReference>
<dbReference type="SUPFAM" id="SSF55073">
    <property type="entry name" value="Nucleotide cyclase"/>
    <property type="match status" value="1"/>
</dbReference>
<dbReference type="InterPro" id="IPR000700">
    <property type="entry name" value="PAS-assoc_C"/>
</dbReference>
<dbReference type="AlphaFoldDB" id="A0A2U8DQW7"/>
<dbReference type="Gene3D" id="3.20.20.450">
    <property type="entry name" value="EAL domain"/>
    <property type="match status" value="1"/>
</dbReference>
<keyword evidence="1" id="KW-0472">Membrane</keyword>
<name>A0A2U8DQW7_9CLOT</name>
<feature type="domain" description="PAS" evidence="2">
    <location>
        <begin position="367"/>
        <end position="407"/>
    </location>
</feature>
<feature type="domain" description="GGDEF" evidence="5">
    <location>
        <begin position="518"/>
        <end position="651"/>
    </location>
</feature>
<evidence type="ECO:0000256" key="1">
    <source>
        <dbReference type="SAM" id="Phobius"/>
    </source>
</evidence>
<feature type="transmembrane region" description="Helical" evidence="1">
    <location>
        <begin position="140"/>
        <end position="162"/>
    </location>
</feature>
<reference evidence="7" key="1">
    <citation type="submission" date="2017-04" db="EMBL/GenBank/DDBJ databases">
        <authorList>
            <person name="Song Y."/>
            <person name="Cho B.-K."/>
        </authorList>
    </citation>
    <scope>NUCLEOTIDE SEQUENCE [LARGE SCALE GENOMIC DNA]</scope>
    <source>
        <strain evidence="7">SL1</strain>
    </source>
</reference>
<dbReference type="InterPro" id="IPR031621">
    <property type="entry name" value="HisKA_7TM"/>
</dbReference>
<dbReference type="PROSITE" id="PS50887">
    <property type="entry name" value="GGDEF"/>
    <property type="match status" value="1"/>
</dbReference>
<dbReference type="SUPFAM" id="SSF55785">
    <property type="entry name" value="PYP-like sensor domain (PAS domain)"/>
    <property type="match status" value="2"/>
</dbReference>
<evidence type="ECO:0000259" key="3">
    <source>
        <dbReference type="PROSITE" id="PS50113"/>
    </source>
</evidence>
<dbReference type="InterPro" id="IPR052155">
    <property type="entry name" value="Biofilm_reg_signaling"/>
</dbReference>
<dbReference type="Pfam" id="PF13426">
    <property type="entry name" value="PAS_9"/>
    <property type="match status" value="1"/>
</dbReference>
<dbReference type="NCBIfam" id="TIGR00229">
    <property type="entry name" value="sensory_box"/>
    <property type="match status" value="1"/>
</dbReference>
<dbReference type="CDD" id="cd01949">
    <property type="entry name" value="GGDEF"/>
    <property type="match status" value="1"/>
</dbReference>
<dbReference type="InterPro" id="IPR035965">
    <property type="entry name" value="PAS-like_dom_sf"/>
</dbReference>
<dbReference type="NCBIfam" id="TIGR00254">
    <property type="entry name" value="GGDEF"/>
    <property type="match status" value="1"/>
</dbReference>
<dbReference type="Pfam" id="PF00989">
    <property type="entry name" value="PAS"/>
    <property type="match status" value="1"/>
</dbReference>
<dbReference type="CDD" id="cd01948">
    <property type="entry name" value="EAL"/>
    <property type="match status" value="1"/>
</dbReference>
<dbReference type="OrthoDB" id="9762141at2"/>
<dbReference type="FunFam" id="3.30.70.270:FF:000001">
    <property type="entry name" value="Diguanylate cyclase domain protein"/>
    <property type="match status" value="1"/>
</dbReference>